<dbReference type="AlphaFoldDB" id="A0A7T1T8E7"/>
<evidence type="ECO:0000313" key="2">
    <source>
        <dbReference type="EMBL" id="QPP08312.1"/>
    </source>
</evidence>
<keyword evidence="3" id="KW-1185">Reference proteome</keyword>
<name>A0A7T1T8E7_9ACTN</name>
<feature type="compositionally biased region" description="Polar residues" evidence="1">
    <location>
        <begin position="109"/>
        <end position="130"/>
    </location>
</feature>
<dbReference type="RefSeq" id="WP_197352106.1">
    <property type="nucleotide sequence ID" value="NZ_CP048882.1"/>
</dbReference>
<dbReference type="EMBL" id="CP048882">
    <property type="protein sequence ID" value="QPP08312.1"/>
    <property type="molecule type" value="Genomic_DNA"/>
</dbReference>
<feature type="compositionally biased region" description="Gly residues" evidence="1">
    <location>
        <begin position="27"/>
        <end position="37"/>
    </location>
</feature>
<proteinExistence type="predicted"/>
<feature type="compositionally biased region" description="Basic and acidic residues" evidence="1">
    <location>
        <begin position="58"/>
        <end position="67"/>
    </location>
</feature>
<evidence type="ECO:0000256" key="1">
    <source>
        <dbReference type="SAM" id="MobiDB-lite"/>
    </source>
</evidence>
<dbReference type="KEGG" id="sbat:G4Z16_20070"/>
<protein>
    <submittedName>
        <fullName evidence="2">Uncharacterized protein</fullName>
    </submittedName>
</protein>
<dbReference type="Proteomes" id="UP000595046">
    <property type="component" value="Chromosome"/>
</dbReference>
<feature type="compositionally biased region" description="Low complexity" evidence="1">
    <location>
        <begin position="198"/>
        <end position="209"/>
    </location>
</feature>
<feature type="compositionally biased region" description="Polar residues" evidence="1">
    <location>
        <begin position="161"/>
        <end position="171"/>
    </location>
</feature>
<evidence type="ECO:0000313" key="3">
    <source>
        <dbReference type="Proteomes" id="UP000595046"/>
    </source>
</evidence>
<feature type="compositionally biased region" description="Low complexity" evidence="1">
    <location>
        <begin position="141"/>
        <end position="151"/>
    </location>
</feature>
<gene>
    <name evidence="2" type="ORF">G4Z16_20070</name>
</gene>
<sequence length="274" mass="28603">MSDYFDRLLARHAPAVHAAFPVLPPGTGDGAGGGTAPGGSADAVPRVRVRPRLPGPYERVEALRDRDQEDDGLSPTGPQTLAPRPSRADERSGLRGVREIHTERHTVVRETTASPEQQGEPQQAQRTPRSAQLKPGPRPLRAAASAPVQRAARTRGRDTDPASSGARTTGSAPALVARSGEVVARSAALRPGTGDLTAGRSARQQAAAGRRGGPRQTERVVHVQIGRLEVSAATPPGAGRGGAGEPGRQQTGRTAPTVSLETYLARGRNGERSN</sequence>
<organism evidence="2 3">
    <name type="scientific">Streptomyces bathyalis</name>
    <dbReference type="NCBI Taxonomy" id="2710756"/>
    <lineage>
        <taxon>Bacteria</taxon>
        <taxon>Bacillati</taxon>
        <taxon>Actinomycetota</taxon>
        <taxon>Actinomycetes</taxon>
        <taxon>Kitasatosporales</taxon>
        <taxon>Streptomycetaceae</taxon>
        <taxon>Streptomyces</taxon>
    </lineage>
</organism>
<feature type="compositionally biased region" description="Basic and acidic residues" evidence="1">
    <location>
        <begin position="86"/>
        <end position="108"/>
    </location>
</feature>
<feature type="region of interest" description="Disordered" evidence="1">
    <location>
        <begin position="20"/>
        <end position="274"/>
    </location>
</feature>
<accession>A0A7T1T8E7</accession>
<feature type="compositionally biased region" description="Polar residues" evidence="1">
    <location>
        <begin position="248"/>
        <end position="260"/>
    </location>
</feature>
<reference evidence="3" key="1">
    <citation type="submission" date="2020-02" db="EMBL/GenBank/DDBJ databases">
        <title>Streptomyces sp. ASO4wet.</title>
        <authorList>
            <person name="Risdian C."/>
            <person name="Landwehr W."/>
            <person name="Schupp P."/>
            <person name="Wink J."/>
        </authorList>
    </citation>
    <scope>NUCLEOTIDE SEQUENCE [LARGE SCALE GENOMIC DNA]</scope>
    <source>
        <strain evidence="3">ASO4wet</strain>
    </source>
</reference>